<dbReference type="OrthoDB" id="58040at2"/>
<gene>
    <name evidence="2" type="ORF">J421_6075</name>
</gene>
<dbReference type="EMBL" id="CP007130">
    <property type="protein sequence ID" value="AHG93610.1"/>
    <property type="molecule type" value="Genomic_DNA"/>
</dbReference>
<keyword evidence="2" id="KW-0614">Plasmid</keyword>
<name>W0RTG6_9BACT</name>
<dbReference type="RefSeq" id="WP_025414907.1">
    <property type="nucleotide sequence ID" value="NZ_CP007130.1"/>
</dbReference>
<keyword evidence="3" id="KW-1185">Reference proteome</keyword>
<feature type="region of interest" description="Disordered" evidence="1">
    <location>
        <begin position="456"/>
        <end position="490"/>
    </location>
</feature>
<dbReference type="HOGENOM" id="CLU_480426_0_0_0"/>
<accession>W0RTG6</accession>
<proteinExistence type="predicted"/>
<dbReference type="AlphaFoldDB" id="W0RTG6"/>
<dbReference type="Proteomes" id="UP000019151">
    <property type="component" value="Plasmid 2"/>
</dbReference>
<geneLocation type="plasmid" evidence="2 3">
    <name>2</name>
</geneLocation>
<evidence type="ECO:0000313" key="3">
    <source>
        <dbReference type="Proteomes" id="UP000019151"/>
    </source>
</evidence>
<sequence>MTSAPALPLRADSRLLLSHAGAPSLPSPVALQLLDIPFVLPLKQLPERVDGQLPRWAYEVTYSLVGADRTRYEVRVTGDPTLGLPFGQDADVLLALFKILEQEPGQHDLAAGVFRNPSYQMICRALGKTPTGRRVREIRDALMRLSGVRIYSRVLVDKLVRAAKVLAADGTAPEVPTAGTVRRDVTHEMRWLLEYRAQERFERGIRRVRATIDGPGSVAVEDELRGDAIEELGQSQMWIRHLALNPFWVAQAVSGWAGWIDVERHARLKSPTARRLYQICAATAARQVAAPWLFAEDALSAACLLTTSATKKPTKVRQQLESAADELREAGVLAGAEWLGTKRGPKTFEVHPAPLLQFADLLRGIGLTDPPDFRVQYAVLRHFGVTPAKARALLGEYPGQVGEVLLRACHLEATDPKAIEKSWAGWIVHHVQAGTSFRGEVEFQRWRSTALAAIDPTGRPAQVGGPTTRRLTGETAQTRPQPAALLPEPPMPRIPAPYALPEADPDAARWWESALAVVLPAVGPLDRYGLEVAVPVAWTEPVDPTADAELAVWVHPDDVVTANTVARTVTRLEAALSTAAGRAVRLSVERHSRRAAVD</sequence>
<dbReference type="InParanoid" id="W0RTG6"/>
<evidence type="ECO:0000313" key="2">
    <source>
        <dbReference type="EMBL" id="AHG93610.1"/>
    </source>
</evidence>
<evidence type="ECO:0000256" key="1">
    <source>
        <dbReference type="SAM" id="MobiDB-lite"/>
    </source>
</evidence>
<reference evidence="2 3" key="1">
    <citation type="journal article" date="2014" name="Genome Announc.">
        <title>Genome Sequence and Methylome of Soil Bacterium Gemmatirosa kalamazoonensis KBS708T, a Member of the Rarely Cultivated Gemmatimonadetes Phylum.</title>
        <authorList>
            <person name="Debruyn J.M."/>
            <person name="Radosevich M."/>
            <person name="Wommack K.E."/>
            <person name="Polson S.W."/>
            <person name="Hauser L.J."/>
            <person name="Fawaz M.N."/>
            <person name="Korlach J."/>
            <person name="Tsai Y.C."/>
        </authorList>
    </citation>
    <scope>NUCLEOTIDE SEQUENCE [LARGE SCALE GENOMIC DNA]</scope>
    <source>
        <strain evidence="2 3">KBS708</strain>
        <plasmid evidence="3">Plasmid 2</plasmid>
    </source>
</reference>
<organism evidence="2 3">
    <name type="scientific">Gemmatirosa kalamazoonensis</name>
    <dbReference type="NCBI Taxonomy" id="861299"/>
    <lineage>
        <taxon>Bacteria</taxon>
        <taxon>Pseudomonadati</taxon>
        <taxon>Gemmatimonadota</taxon>
        <taxon>Gemmatimonadia</taxon>
        <taxon>Gemmatimonadales</taxon>
        <taxon>Gemmatimonadaceae</taxon>
        <taxon>Gemmatirosa</taxon>
    </lineage>
</organism>
<protein>
    <submittedName>
        <fullName evidence="2">Uncharacterized protein</fullName>
    </submittedName>
</protein>
<dbReference type="KEGG" id="gba:J421_6075"/>